<dbReference type="AlphaFoldDB" id="A0A1R2BMF4"/>
<dbReference type="Proteomes" id="UP000187209">
    <property type="component" value="Unassembled WGS sequence"/>
</dbReference>
<protein>
    <submittedName>
        <fullName evidence="1">Uncharacterized protein</fullName>
    </submittedName>
</protein>
<dbReference type="EMBL" id="MPUH01000550">
    <property type="protein sequence ID" value="OMJ77908.1"/>
    <property type="molecule type" value="Genomic_DNA"/>
</dbReference>
<keyword evidence="2" id="KW-1185">Reference proteome</keyword>
<organism evidence="1 2">
    <name type="scientific">Stentor coeruleus</name>
    <dbReference type="NCBI Taxonomy" id="5963"/>
    <lineage>
        <taxon>Eukaryota</taxon>
        <taxon>Sar</taxon>
        <taxon>Alveolata</taxon>
        <taxon>Ciliophora</taxon>
        <taxon>Postciliodesmatophora</taxon>
        <taxon>Heterotrichea</taxon>
        <taxon>Heterotrichida</taxon>
        <taxon>Stentoridae</taxon>
        <taxon>Stentor</taxon>
    </lineage>
</organism>
<reference evidence="1 2" key="1">
    <citation type="submission" date="2016-11" db="EMBL/GenBank/DDBJ databases">
        <title>The macronuclear genome of Stentor coeruleus: a giant cell with tiny introns.</title>
        <authorList>
            <person name="Slabodnick M."/>
            <person name="Ruby J.G."/>
            <person name="Reiff S.B."/>
            <person name="Swart E.C."/>
            <person name="Gosai S."/>
            <person name="Prabakaran S."/>
            <person name="Witkowska E."/>
            <person name="Larue G.E."/>
            <person name="Fisher S."/>
            <person name="Freeman R.M."/>
            <person name="Gunawardena J."/>
            <person name="Chu W."/>
            <person name="Stover N.A."/>
            <person name="Gregory B.D."/>
            <person name="Nowacki M."/>
            <person name="Derisi J."/>
            <person name="Roy S.W."/>
            <person name="Marshall W.F."/>
            <person name="Sood P."/>
        </authorList>
    </citation>
    <scope>NUCLEOTIDE SEQUENCE [LARGE SCALE GENOMIC DNA]</scope>
    <source>
        <strain evidence="1">WM001</strain>
    </source>
</reference>
<evidence type="ECO:0000313" key="1">
    <source>
        <dbReference type="EMBL" id="OMJ77908.1"/>
    </source>
</evidence>
<accession>A0A1R2BMF4</accession>
<evidence type="ECO:0000313" key="2">
    <source>
        <dbReference type="Proteomes" id="UP000187209"/>
    </source>
</evidence>
<sequence>MYESSSQNIINHLKSFVGNVINFATLHDEEQEVELEIEIEIEQEVQIQRPKYVDPHTPKISKHVVNLLTKKVFNNNSSKFLSIPTLIKETTLSKFNENNTWSSNIYLTSDYVKTVSKYIRGDDYLRPSRWVAKVNYNDQFIIVILSGYEANKLKNNLADGVNLFMLMPRLRIDQINYFCIDGGKIPEFYMQQLMIFAGSQYFVSNDEVDEYLKFVGYCPGPRNQHEQECFDNGMISKHGFVLPMHRKIVLREQVNAEKCKFSKDPADLVTGLAEIRARGQVSMFAHHLSIFRRGRRPFNYP</sequence>
<gene>
    <name evidence="1" type="ORF">SteCoe_22430</name>
</gene>
<name>A0A1R2BMF4_9CILI</name>
<proteinExistence type="predicted"/>
<comment type="caution">
    <text evidence="1">The sequence shown here is derived from an EMBL/GenBank/DDBJ whole genome shotgun (WGS) entry which is preliminary data.</text>
</comment>